<feature type="transmembrane region" description="Helical" evidence="12">
    <location>
        <begin position="224"/>
        <end position="246"/>
    </location>
</feature>
<protein>
    <recommendedName>
        <fullName evidence="11">Oligopeptide transport system permease protein OppC</fullName>
    </recommendedName>
</protein>
<dbReference type="InterPro" id="IPR025966">
    <property type="entry name" value="OppC_N"/>
</dbReference>
<dbReference type="Pfam" id="PF00528">
    <property type="entry name" value="BPD_transp_1"/>
    <property type="match status" value="1"/>
</dbReference>
<feature type="domain" description="ABC transmembrane type-1" evidence="14">
    <location>
        <begin position="103"/>
        <end position="293"/>
    </location>
</feature>
<evidence type="ECO:0000313" key="15">
    <source>
        <dbReference type="EMBL" id="GGL56890.1"/>
    </source>
</evidence>
<keyword evidence="3" id="KW-1003">Cell membrane</keyword>
<comment type="subcellular location">
    <subcellularLocation>
        <location evidence="1">Cell inner membrane</location>
        <topology evidence="1">Multi-pass membrane protein</topology>
    </subcellularLocation>
    <subcellularLocation>
        <location evidence="12">Cell membrane</location>
        <topology evidence="12">Multi-pass membrane protein</topology>
    </subcellularLocation>
</comment>
<evidence type="ECO:0000256" key="6">
    <source>
        <dbReference type="ARBA" id="ARBA00022856"/>
    </source>
</evidence>
<evidence type="ECO:0000256" key="7">
    <source>
        <dbReference type="ARBA" id="ARBA00022927"/>
    </source>
</evidence>
<evidence type="ECO:0000256" key="1">
    <source>
        <dbReference type="ARBA" id="ARBA00004429"/>
    </source>
</evidence>
<evidence type="ECO:0000256" key="13">
    <source>
        <dbReference type="SAM" id="MobiDB-lite"/>
    </source>
</evidence>
<dbReference type="Gene3D" id="1.10.3720.10">
    <property type="entry name" value="MetI-like"/>
    <property type="match status" value="1"/>
</dbReference>
<feature type="transmembrane region" description="Helical" evidence="12">
    <location>
        <begin position="43"/>
        <end position="64"/>
    </location>
</feature>
<dbReference type="PANTHER" id="PTHR43386:SF2">
    <property type="entry name" value="OLIGOPEPTIDE TRANSPORT SYSTEM PERMEASE PROTEIN OPPC"/>
    <property type="match status" value="1"/>
</dbReference>
<dbReference type="InterPro" id="IPR035906">
    <property type="entry name" value="MetI-like_sf"/>
</dbReference>
<evidence type="ECO:0000256" key="4">
    <source>
        <dbReference type="ARBA" id="ARBA00022519"/>
    </source>
</evidence>
<reference evidence="15" key="2">
    <citation type="submission" date="2020-09" db="EMBL/GenBank/DDBJ databases">
        <authorList>
            <person name="Sun Q."/>
            <person name="Zhou Y."/>
        </authorList>
    </citation>
    <scope>NUCLEOTIDE SEQUENCE</scope>
    <source>
        <strain evidence="15">CGMCC 4.7306</strain>
    </source>
</reference>
<dbReference type="GO" id="GO:0055085">
    <property type="term" value="P:transmembrane transport"/>
    <property type="evidence" value="ECO:0007669"/>
    <property type="project" value="InterPro"/>
</dbReference>
<evidence type="ECO:0000256" key="9">
    <source>
        <dbReference type="ARBA" id="ARBA00023136"/>
    </source>
</evidence>
<dbReference type="CDD" id="cd06261">
    <property type="entry name" value="TM_PBP2"/>
    <property type="match status" value="1"/>
</dbReference>
<accession>A0A917W1M0</accession>
<dbReference type="Pfam" id="PF12911">
    <property type="entry name" value="OppC_N"/>
    <property type="match status" value="1"/>
</dbReference>
<keyword evidence="4" id="KW-0997">Cell inner membrane</keyword>
<keyword evidence="16" id="KW-1185">Reference proteome</keyword>
<gene>
    <name evidence="15" type="ORF">GCM10011575_14110</name>
</gene>
<dbReference type="RefSeq" id="WP_188894500.1">
    <property type="nucleotide sequence ID" value="NZ_BMMZ01000003.1"/>
</dbReference>
<dbReference type="EMBL" id="BMMZ01000003">
    <property type="protein sequence ID" value="GGL56890.1"/>
    <property type="molecule type" value="Genomic_DNA"/>
</dbReference>
<evidence type="ECO:0000256" key="2">
    <source>
        <dbReference type="ARBA" id="ARBA00022448"/>
    </source>
</evidence>
<dbReference type="PANTHER" id="PTHR43386">
    <property type="entry name" value="OLIGOPEPTIDE TRANSPORT SYSTEM PERMEASE PROTEIN APPC"/>
    <property type="match status" value="1"/>
</dbReference>
<dbReference type="PROSITE" id="PS50928">
    <property type="entry name" value="ABC_TM1"/>
    <property type="match status" value="1"/>
</dbReference>
<keyword evidence="8 12" id="KW-1133">Transmembrane helix</keyword>
<keyword evidence="7" id="KW-0653">Protein transport</keyword>
<evidence type="ECO:0000256" key="8">
    <source>
        <dbReference type="ARBA" id="ARBA00022989"/>
    </source>
</evidence>
<evidence type="ECO:0000256" key="12">
    <source>
        <dbReference type="RuleBase" id="RU363032"/>
    </source>
</evidence>
<dbReference type="InterPro" id="IPR000515">
    <property type="entry name" value="MetI-like"/>
</dbReference>
<keyword evidence="9 12" id="KW-0472">Membrane</keyword>
<reference evidence="15" key="1">
    <citation type="journal article" date="2014" name="Int. J. Syst. Evol. Microbiol.">
        <title>Complete genome sequence of Corynebacterium casei LMG S-19264T (=DSM 44701T), isolated from a smear-ripened cheese.</title>
        <authorList>
            <consortium name="US DOE Joint Genome Institute (JGI-PGF)"/>
            <person name="Walter F."/>
            <person name="Albersmeier A."/>
            <person name="Kalinowski J."/>
            <person name="Ruckert C."/>
        </authorList>
    </citation>
    <scope>NUCLEOTIDE SEQUENCE</scope>
    <source>
        <strain evidence="15">CGMCC 4.7306</strain>
    </source>
</reference>
<dbReference type="InterPro" id="IPR050366">
    <property type="entry name" value="BP-dependent_transpt_permease"/>
</dbReference>
<dbReference type="Proteomes" id="UP000613840">
    <property type="component" value="Unassembled WGS sequence"/>
</dbReference>
<evidence type="ECO:0000256" key="3">
    <source>
        <dbReference type="ARBA" id="ARBA00022475"/>
    </source>
</evidence>
<sequence>MTTQQVDELGIDLTGPEQATTERGGHASRGMLVWLRMRKSPRFWIGIGIVGLMALWAIFGPLFYPWKPNVQDLFNTGSPPSADHWLGTDAVGNDMYALVMAGLRTSLIIGLIAGPAATLIAAIVGSLAGYLGGRVDAVISWFINLMLVIPSFFILIMITPVLNHLIIPGLIFFIAGFGWMVMGQVVRGQARSLRQRDFVRAARYMGIGTFEIIRRHIIPSMASLLIIDATLGVVGAVLSETALSYFGFGIQPPRTSIGTLLADNTQAATTQPWMFLSPAIVLVVLLFGVSLIGEALRDALDPTSGAARD</sequence>
<feature type="transmembrane region" description="Helical" evidence="12">
    <location>
        <begin position="107"/>
        <end position="131"/>
    </location>
</feature>
<evidence type="ECO:0000256" key="5">
    <source>
        <dbReference type="ARBA" id="ARBA00022692"/>
    </source>
</evidence>
<feature type="transmembrane region" description="Helical" evidence="12">
    <location>
        <begin position="138"/>
        <end position="159"/>
    </location>
</feature>
<dbReference type="GO" id="GO:0005886">
    <property type="term" value="C:plasma membrane"/>
    <property type="evidence" value="ECO:0007669"/>
    <property type="project" value="UniProtKB-SubCell"/>
</dbReference>
<dbReference type="AlphaFoldDB" id="A0A917W1M0"/>
<dbReference type="SUPFAM" id="SSF161098">
    <property type="entry name" value="MetI-like"/>
    <property type="match status" value="1"/>
</dbReference>
<organism evidence="15 16">
    <name type="scientific">Microlunatus endophyticus</name>
    <dbReference type="NCBI Taxonomy" id="1716077"/>
    <lineage>
        <taxon>Bacteria</taxon>
        <taxon>Bacillati</taxon>
        <taxon>Actinomycetota</taxon>
        <taxon>Actinomycetes</taxon>
        <taxon>Propionibacteriales</taxon>
        <taxon>Propionibacteriaceae</taxon>
        <taxon>Microlunatus</taxon>
    </lineage>
</organism>
<dbReference type="GO" id="GO:0015833">
    <property type="term" value="P:peptide transport"/>
    <property type="evidence" value="ECO:0007669"/>
    <property type="project" value="UniProtKB-KW"/>
</dbReference>
<evidence type="ECO:0000313" key="16">
    <source>
        <dbReference type="Proteomes" id="UP000613840"/>
    </source>
</evidence>
<evidence type="ECO:0000256" key="11">
    <source>
        <dbReference type="ARBA" id="ARBA00072251"/>
    </source>
</evidence>
<feature type="transmembrane region" description="Helical" evidence="12">
    <location>
        <begin position="273"/>
        <end position="292"/>
    </location>
</feature>
<keyword evidence="2 12" id="KW-0813">Transport</keyword>
<evidence type="ECO:0000259" key="14">
    <source>
        <dbReference type="PROSITE" id="PS50928"/>
    </source>
</evidence>
<evidence type="ECO:0000256" key="10">
    <source>
        <dbReference type="ARBA" id="ARBA00024202"/>
    </source>
</evidence>
<feature type="region of interest" description="Disordered" evidence="13">
    <location>
        <begin position="1"/>
        <end position="23"/>
    </location>
</feature>
<proteinExistence type="inferred from homology"/>
<comment type="caution">
    <text evidence="15">The sequence shown here is derived from an EMBL/GenBank/DDBJ whole genome shotgun (WGS) entry which is preliminary data.</text>
</comment>
<name>A0A917W1M0_9ACTN</name>
<feature type="transmembrane region" description="Helical" evidence="12">
    <location>
        <begin position="165"/>
        <end position="186"/>
    </location>
</feature>
<keyword evidence="5 12" id="KW-0812">Transmembrane</keyword>
<dbReference type="GO" id="GO:0015031">
    <property type="term" value="P:protein transport"/>
    <property type="evidence" value="ECO:0007669"/>
    <property type="project" value="UniProtKB-KW"/>
</dbReference>
<comment type="similarity">
    <text evidence="10">Belongs to the binding-protein-dependent transport system permease family. OppBC subfamily.</text>
</comment>
<keyword evidence="6" id="KW-0571">Peptide transport</keyword>